<protein>
    <submittedName>
        <fullName evidence="2">Uncharacterized protein</fullName>
    </submittedName>
</protein>
<evidence type="ECO:0000256" key="1">
    <source>
        <dbReference type="SAM" id="MobiDB-lite"/>
    </source>
</evidence>
<evidence type="ECO:0000313" key="2">
    <source>
        <dbReference type="EMBL" id="CAD0364275.1"/>
    </source>
</evidence>
<accession>A0A6V7FMQ1</accession>
<proteinExistence type="predicted"/>
<dbReference type="EMBL" id="LR828255">
    <property type="protein sequence ID" value="CAD0364277.1"/>
    <property type="molecule type" value="Genomic_DNA"/>
</dbReference>
<feature type="region of interest" description="Disordered" evidence="1">
    <location>
        <begin position="1"/>
        <end position="54"/>
    </location>
</feature>
<feature type="compositionally biased region" description="Polar residues" evidence="1">
    <location>
        <begin position="29"/>
        <end position="42"/>
    </location>
</feature>
<keyword evidence="2" id="KW-0614">Plasmid</keyword>
<geneLocation type="plasmid" evidence="2">
    <name>CFBP8129_p46</name>
</geneLocation>
<reference evidence="2" key="1">
    <citation type="submission" date="2020-07" db="EMBL/GenBank/DDBJ databases">
        <authorList>
            <person name="Pothier F. J."/>
        </authorList>
    </citation>
    <scope>NUCLEOTIDE SEQUENCE [LARGE SCALE GENOMIC DNA]</scope>
    <source>
        <plasmid evidence="2">CFBP8129_p46</plasmid>
    </source>
</reference>
<gene>
    <name evidence="2" type="ORF">CFBP8129_47660</name>
</gene>
<dbReference type="EMBL" id="LR828255">
    <property type="protein sequence ID" value="CAD0364275.1"/>
    <property type="molecule type" value="Genomic_DNA"/>
</dbReference>
<dbReference type="AlphaFoldDB" id="A0A6V7FMQ1"/>
<sequence length="165" mass="17152">MHAPHGTACARSGSGGPCTWSIAAPGPRQRSTQATARSSITCKGQHAPPGRPHHSLLTRFCQHRGRPRVIHGQRASAARRRGGWLYPSPGVGGAVGHGWAGLPIAARPRLVLGVRPTAAGDQVVPSTWSPVAVGKRGATLLIGAADAGVLLQAERAGARIRADWR</sequence>
<organism evidence="2">
    <name type="scientific">Xanthomonas hortorum pv. gardneri</name>
    <dbReference type="NCBI Taxonomy" id="2754056"/>
    <lineage>
        <taxon>Bacteria</taxon>
        <taxon>Pseudomonadati</taxon>
        <taxon>Pseudomonadota</taxon>
        <taxon>Gammaproteobacteria</taxon>
        <taxon>Lysobacterales</taxon>
        <taxon>Lysobacteraceae</taxon>
        <taxon>Xanthomonas</taxon>
    </lineage>
</organism>
<name>A0A6V7FMQ1_9XANT</name>